<dbReference type="GO" id="GO:0007051">
    <property type="term" value="P:spindle organization"/>
    <property type="evidence" value="ECO:0007669"/>
    <property type="project" value="TreeGrafter"/>
</dbReference>
<reference evidence="6" key="1">
    <citation type="submission" date="2017-07" db="EMBL/GenBank/DDBJ databases">
        <title>Taro Niue Genome Assembly and Annotation.</title>
        <authorList>
            <person name="Atibalentja N."/>
            <person name="Keating K."/>
            <person name="Fields C.J."/>
        </authorList>
    </citation>
    <scope>NUCLEOTIDE SEQUENCE</scope>
    <source>
        <strain evidence="6">Niue_2</strain>
        <tissue evidence="6">Leaf</tissue>
    </source>
</reference>
<evidence type="ECO:0008006" key="8">
    <source>
        <dbReference type="Google" id="ProtNLM"/>
    </source>
</evidence>
<evidence type="ECO:0000256" key="5">
    <source>
        <dbReference type="SAM" id="Coils"/>
    </source>
</evidence>
<dbReference type="OrthoDB" id="2148418at2759"/>
<dbReference type="Pfam" id="PF00612">
    <property type="entry name" value="IQ"/>
    <property type="match status" value="4"/>
</dbReference>
<dbReference type="InterPro" id="IPR051185">
    <property type="entry name" value="ASPM"/>
</dbReference>
<keyword evidence="2" id="KW-0963">Cytoplasm</keyword>
<dbReference type="SUPFAM" id="SSF52540">
    <property type="entry name" value="P-loop containing nucleoside triphosphate hydrolases"/>
    <property type="match status" value="2"/>
</dbReference>
<accession>A0A843XET9</accession>
<dbReference type="Proteomes" id="UP000652761">
    <property type="component" value="Unassembled WGS sequence"/>
</dbReference>
<comment type="subcellular location">
    <subcellularLocation>
        <location evidence="1">Cytoplasm</location>
    </subcellularLocation>
</comment>
<keyword evidence="3" id="KW-0677">Repeat</keyword>
<dbReference type="GO" id="GO:0005737">
    <property type="term" value="C:cytoplasm"/>
    <property type="evidence" value="ECO:0007669"/>
    <property type="project" value="UniProtKB-SubCell"/>
</dbReference>
<comment type="caution">
    <text evidence="6">The sequence shown here is derived from an EMBL/GenBank/DDBJ whole genome shotgun (WGS) entry which is preliminary data.</text>
</comment>
<organism evidence="6 7">
    <name type="scientific">Colocasia esculenta</name>
    <name type="common">Wild taro</name>
    <name type="synonym">Arum esculentum</name>
    <dbReference type="NCBI Taxonomy" id="4460"/>
    <lineage>
        <taxon>Eukaryota</taxon>
        <taxon>Viridiplantae</taxon>
        <taxon>Streptophyta</taxon>
        <taxon>Embryophyta</taxon>
        <taxon>Tracheophyta</taxon>
        <taxon>Spermatophyta</taxon>
        <taxon>Magnoliopsida</taxon>
        <taxon>Liliopsida</taxon>
        <taxon>Araceae</taxon>
        <taxon>Aroideae</taxon>
        <taxon>Colocasieae</taxon>
        <taxon>Colocasia</taxon>
    </lineage>
</organism>
<keyword evidence="4" id="KW-0112">Calmodulin-binding</keyword>
<dbReference type="EMBL" id="NMUH01007733">
    <property type="protein sequence ID" value="MQM17740.1"/>
    <property type="molecule type" value="Genomic_DNA"/>
</dbReference>
<dbReference type="SMART" id="SM00015">
    <property type="entry name" value="IQ"/>
    <property type="match status" value="4"/>
</dbReference>
<sequence>MLRRMREWMVLHGRRFVGGEKAHPELTSTAVLATSRSLEVVVAHMRCSEPLASRRGRCSAPPPLQCTTIHYLQAVPEDIFNGETVSLLDRQQTVAVNSIVLVQQIIITLGNFPEVLQVSDVLDEDASYDERSVIILLVFLASQLLLKQKMDHISIRQLISSCYQSPNGKASAISEPLQCQNTLLRNPVNLALNFSTVVEQGEKANCKVVDASDGQEIAPVMVEEDTCRSFILNTFLSKQNSAAIMIQCCWRCWLTKRLFSSQMRAVVKIQNALRSCHSRKAFIQLRLAAIKWWRNVRAAKLKDRSVLTIQSHVRGWIARQESAREKHRITVIQAFWKGYLVRKSEKKQLFDLRRRIQKSATNVDDDMRLINRHLSALSLLLNHKSISNIRHACSTLNTATEHSEKCCKILVEAGAIDILLKEIQKLTRSGPDQEVLKQILSILRNIARYPSLALKLISGHQSVEIIFQEFLRNKTEGYFVASELLWRLFTMKEGREVAANLQRHVRRLQIRIQELERKVELQKRNARITAGKGDSEQRLKAAVAVLQSTLGTHR</sequence>
<dbReference type="GO" id="GO:0005516">
    <property type="term" value="F:calmodulin binding"/>
    <property type="evidence" value="ECO:0007669"/>
    <property type="project" value="UniProtKB-KW"/>
</dbReference>
<dbReference type="Gene3D" id="1.25.10.10">
    <property type="entry name" value="Leucine-rich Repeat Variant"/>
    <property type="match status" value="1"/>
</dbReference>
<dbReference type="SUPFAM" id="SSF48371">
    <property type="entry name" value="ARM repeat"/>
    <property type="match status" value="1"/>
</dbReference>
<dbReference type="InterPro" id="IPR027417">
    <property type="entry name" value="P-loop_NTPase"/>
</dbReference>
<dbReference type="PROSITE" id="PS50096">
    <property type="entry name" value="IQ"/>
    <property type="match status" value="4"/>
</dbReference>
<evidence type="ECO:0000256" key="4">
    <source>
        <dbReference type="ARBA" id="ARBA00022860"/>
    </source>
</evidence>
<dbReference type="Gene3D" id="1.20.5.190">
    <property type="match status" value="2"/>
</dbReference>
<dbReference type="GO" id="GO:0000278">
    <property type="term" value="P:mitotic cell cycle"/>
    <property type="evidence" value="ECO:0007669"/>
    <property type="project" value="TreeGrafter"/>
</dbReference>
<dbReference type="PANTHER" id="PTHR22706">
    <property type="entry name" value="ASSEMBLY FACTOR FOR SPINDLE MICROTUBULES"/>
    <property type="match status" value="1"/>
</dbReference>
<evidence type="ECO:0000313" key="7">
    <source>
        <dbReference type="Proteomes" id="UP000652761"/>
    </source>
</evidence>
<dbReference type="PANTHER" id="PTHR22706:SF1">
    <property type="entry name" value="ASSEMBLY FACTOR FOR SPINDLE MICROTUBULES"/>
    <property type="match status" value="1"/>
</dbReference>
<dbReference type="InterPro" id="IPR011989">
    <property type="entry name" value="ARM-like"/>
</dbReference>
<dbReference type="SMART" id="SM00185">
    <property type="entry name" value="ARM"/>
    <property type="match status" value="1"/>
</dbReference>
<evidence type="ECO:0000313" key="6">
    <source>
        <dbReference type="EMBL" id="MQM17740.1"/>
    </source>
</evidence>
<evidence type="ECO:0000256" key="2">
    <source>
        <dbReference type="ARBA" id="ARBA00022490"/>
    </source>
</evidence>
<evidence type="ECO:0000256" key="3">
    <source>
        <dbReference type="ARBA" id="ARBA00022737"/>
    </source>
</evidence>
<dbReference type="GO" id="GO:0051295">
    <property type="term" value="P:establishment of meiotic spindle localization"/>
    <property type="evidence" value="ECO:0007669"/>
    <property type="project" value="TreeGrafter"/>
</dbReference>
<dbReference type="AlphaFoldDB" id="A0A843XET9"/>
<dbReference type="InterPro" id="IPR016024">
    <property type="entry name" value="ARM-type_fold"/>
</dbReference>
<dbReference type="GO" id="GO:0000922">
    <property type="term" value="C:spindle pole"/>
    <property type="evidence" value="ECO:0007669"/>
    <property type="project" value="TreeGrafter"/>
</dbReference>
<feature type="coiled-coil region" evidence="5">
    <location>
        <begin position="498"/>
        <end position="525"/>
    </location>
</feature>
<proteinExistence type="predicted"/>
<protein>
    <recommendedName>
        <fullName evidence="8">Abnormal spindle-like microcephaly-associated protein</fullName>
    </recommendedName>
</protein>
<name>A0A843XET9_COLES</name>
<dbReference type="InterPro" id="IPR000225">
    <property type="entry name" value="Armadillo"/>
</dbReference>
<dbReference type="InterPro" id="IPR000048">
    <property type="entry name" value="IQ_motif_EF-hand-BS"/>
</dbReference>
<evidence type="ECO:0000256" key="1">
    <source>
        <dbReference type="ARBA" id="ARBA00004496"/>
    </source>
</evidence>
<gene>
    <name evidence="6" type="ORF">Taro_050717</name>
</gene>
<keyword evidence="7" id="KW-1185">Reference proteome</keyword>
<keyword evidence="5" id="KW-0175">Coiled coil</keyword>